<evidence type="ECO:0000313" key="3">
    <source>
        <dbReference type="Proteomes" id="UP000321258"/>
    </source>
</evidence>
<feature type="transmembrane region" description="Helical" evidence="1">
    <location>
        <begin position="40"/>
        <end position="59"/>
    </location>
</feature>
<sequence>MLKNPHQWNACRNGARLVSHTKTQERAARSSLDPACMMNFLLGLVAGSLIACIATISAARHPDIQARLGLIPPAPAALVEAPTRKDVRCVVPAKTEPVQATAAQTDALFSRRRFWYVAP</sequence>
<dbReference type="AlphaFoldDB" id="A0A512INB0"/>
<protein>
    <submittedName>
        <fullName evidence="2">Uncharacterized protein</fullName>
    </submittedName>
</protein>
<accession>A0A512INB0</accession>
<reference evidence="2 3" key="1">
    <citation type="submission" date="2019-07" db="EMBL/GenBank/DDBJ databases">
        <title>Whole genome shotgun sequence of Methylobacterium haplocladii NBRC 107714.</title>
        <authorList>
            <person name="Hosoyama A."/>
            <person name="Uohara A."/>
            <person name="Ohji S."/>
            <person name="Ichikawa N."/>
        </authorList>
    </citation>
    <scope>NUCLEOTIDE SEQUENCE [LARGE SCALE GENOMIC DNA]</scope>
    <source>
        <strain evidence="2 3">NBRC 107714</strain>
    </source>
</reference>
<evidence type="ECO:0000313" key="2">
    <source>
        <dbReference type="EMBL" id="GEO99191.1"/>
    </source>
</evidence>
<keyword evidence="1" id="KW-0812">Transmembrane</keyword>
<keyword evidence="1" id="KW-1133">Transmembrane helix</keyword>
<dbReference type="Proteomes" id="UP000321258">
    <property type="component" value="Unassembled WGS sequence"/>
</dbReference>
<dbReference type="EMBL" id="BJZT01000014">
    <property type="protein sequence ID" value="GEO99191.1"/>
    <property type="molecule type" value="Genomic_DNA"/>
</dbReference>
<comment type="caution">
    <text evidence="2">The sequence shown here is derived from an EMBL/GenBank/DDBJ whole genome shotgun (WGS) entry which is preliminary data.</text>
</comment>
<proteinExistence type="predicted"/>
<name>A0A512INB0_9HYPH</name>
<gene>
    <name evidence="2" type="ORF">MHA02_15790</name>
</gene>
<keyword evidence="3" id="KW-1185">Reference proteome</keyword>
<organism evidence="2 3">
    <name type="scientific">Methylobacterium haplocladii</name>
    <dbReference type="NCBI Taxonomy" id="1176176"/>
    <lineage>
        <taxon>Bacteria</taxon>
        <taxon>Pseudomonadati</taxon>
        <taxon>Pseudomonadota</taxon>
        <taxon>Alphaproteobacteria</taxon>
        <taxon>Hyphomicrobiales</taxon>
        <taxon>Methylobacteriaceae</taxon>
        <taxon>Methylobacterium</taxon>
    </lineage>
</organism>
<evidence type="ECO:0000256" key="1">
    <source>
        <dbReference type="SAM" id="Phobius"/>
    </source>
</evidence>
<keyword evidence="1" id="KW-0472">Membrane</keyword>